<evidence type="ECO:0000256" key="2">
    <source>
        <dbReference type="ARBA" id="ARBA00022448"/>
    </source>
</evidence>
<feature type="transmembrane region" description="Helical" evidence="7">
    <location>
        <begin position="156"/>
        <end position="176"/>
    </location>
</feature>
<evidence type="ECO:0000259" key="8">
    <source>
        <dbReference type="PROSITE" id="PS50928"/>
    </source>
</evidence>
<dbReference type="Pfam" id="PF00528">
    <property type="entry name" value="BPD_transp_1"/>
    <property type="match status" value="1"/>
</dbReference>
<evidence type="ECO:0000256" key="1">
    <source>
        <dbReference type="ARBA" id="ARBA00004651"/>
    </source>
</evidence>
<dbReference type="RefSeq" id="WP_205499455.1">
    <property type="nucleotide sequence ID" value="NZ_CP148066.1"/>
</dbReference>
<dbReference type="InterPro" id="IPR035906">
    <property type="entry name" value="MetI-like_sf"/>
</dbReference>
<evidence type="ECO:0000256" key="6">
    <source>
        <dbReference type="ARBA" id="ARBA00023136"/>
    </source>
</evidence>
<dbReference type="PANTHER" id="PTHR30465">
    <property type="entry name" value="INNER MEMBRANE ABC TRANSPORTER"/>
    <property type="match status" value="1"/>
</dbReference>
<evidence type="ECO:0000256" key="5">
    <source>
        <dbReference type="ARBA" id="ARBA00022989"/>
    </source>
</evidence>
<dbReference type="CDD" id="cd06261">
    <property type="entry name" value="TM_PBP2"/>
    <property type="match status" value="1"/>
</dbReference>
<dbReference type="PANTHER" id="PTHR30465:SF0">
    <property type="entry name" value="OLIGOPEPTIDE TRANSPORT SYSTEM PERMEASE PROTEIN APPB"/>
    <property type="match status" value="1"/>
</dbReference>
<dbReference type="SUPFAM" id="SSF161098">
    <property type="entry name" value="MetI-like"/>
    <property type="match status" value="1"/>
</dbReference>
<evidence type="ECO:0000256" key="3">
    <source>
        <dbReference type="ARBA" id="ARBA00022475"/>
    </source>
</evidence>
<comment type="similarity">
    <text evidence="7">Belongs to the binding-protein-dependent transport system permease family.</text>
</comment>
<gene>
    <name evidence="9" type="ORF">WG616_03050</name>
</gene>
<protein>
    <submittedName>
        <fullName evidence="9">ABC transporter permease</fullName>
    </submittedName>
</protein>
<organism evidence="9 10">
    <name type="scientific">[Mycoplasma] gypis</name>
    <dbReference type="NCBI Taxonomy" id="92404"/>
    <lineage>
        <taxon>Bacteria</taxon>
        <taxon>Bacillati</taxon>
        <taxon>Mycoplasmatota</taxon>
        <taxon>Mycoplasmoidales</taxon>
        <taxon>Metamycoplasmataceae</taxon>
        <taxon>Metamycoplasma</taxon>
    </lineage>
</organism>
<evidence type="ECO:0000313" key="9">
    <source>
        <dbReference type="EMBL" id="WXL28317.1"/>
    </source>
</evidence>
<keyword evidence="10" id="KW-1185">Reference proteome</keyword>
<dbReference type="Gene3D" id="1.10.3720.10">
    <property type="entry name" value="MetI-like"/>
    <property type="match status" value="1"/>
</dbReference>
<feature type="domain" description="ABC transmembrane type-1" evidence="8">
    <location>
        <begin position="120"/>
        <end position="320"/>
    </location>
</feature>
<sequence>MLKISKLQNSVFWFLFKKILISFLVLVLINVLIFTILTILHPLPLYYQKMQNGDISGATKELLDNAYEKYGINKPVLHRIWDFFLRFFSVNFLPFSHVDSSLGIQSIQDTIPSYYFIQRNKYSYIIGLISLLFSFFLGYLLGVFAGYKNGTFWDYIINWFVIIFISISVLILIPIINLIYSSTGNIVEFNEKKYSTWILPIISLVLISMSSTVQIARNEVKKVVSTQYYIISKTIGYSTTQRFFKVVIKNSISPVLTLIPLSIISLFVSSIFLEVYYGVSGTWRYLYQIIFAYENEPICFLIMFLSFVYLVTYFITEVIKKVIDPYGRDKAC</sequence>
<evidence type="ECO:0000256" key="4">
    <source>
        <dbReference type="ARBA" id="ARBA00022692"/>
    </source>
</evidence>
<proteinExistence type="inferred from homology"/>
<feature type="transmembrane region" description="Helical" evidence="7">
    <location>
        <begin position="20"/>
        <end position="40"/>
    </location>
</feature>
<keyword evidence="5 7" id="KW-1133">Transmembrane helix</keyword>
<feature type="transmembrane region" description="Helical" evidence="7">
    <location>
        <begin position="255"/>
        <end position="277"/>
    </location>
</feature>
<keyword evidence="3" id="KW-1003">Cell membrane</keyword>
<accession>A0ABZ2RQ01</accession>
<feature type="transmembrane region" description="Helical" evidence="7">
    <location>
        <begin position="197"/>
        <end position="216"/>
    </location>
</feature>
<name>A0ABZ2RQ01_9BACT</name>
<evidence type="ECO:0000256" key="7">
    <source>
        <dbReference type="RuleBase" id="RU363032"/>
    </source>
</evidence>
<keyword evidence="4 7" id="KW-0812">Transmembrane</keyword>
<dbReference type="EMBL" id="CP148066">
    <property type="protein sequence ID" value="WXL28317.1"/>
    <property type="molecule type" value="Genomic_DNA"/>
</dbReference>
<dbReference type="PROSITE" id="PS50928">
    <property type="entry name" value="ABC_TM1"/>
    <property type="match status" value="1"/>
</dbReference>
<keyword evidence="6 7" id="KW-0472">Membrane</keyword>
<comment type="subcellular location">
    <subcellularLocation>
        <location evidence="1 7">Cell membrane</location>
        <topology evidence="1 7">Multi-pass membrane protein</topology>
    </subcellularLocation>
</comment>
<reference evidence="9" key="1">
    <citation type="submission" date="2024-03" db="EMBL/GenBank/DDBJ databases">
        <title>Complete genome sequence of Mycoplasma gypis type strain B1/T1.</title>
        <authorList>
            <person name="Spergser J."/>
        </authorList>
    </citation>
    <scope>NUCLEOTIDE SEQUENCE [LARGE SCALE GENOMIC DNA]</scope>
    <source>
        <strain evidence="9">B1/T1</strain>
    </source>
</reference>
<feature type="transmembrane region" description="Helical" evidence="7">
    <location>
        <begin position="122"/>
        <end position="144"/>
    </location>
</feature>
<feature type="transmembrane region" description="Helical" evidence="7">
    <location>
        <begin position="298"/>
        <end position="316"/>
    </location>
</feature>
<keyword evidence="2 7" id="KW-0813">Transport</keyword>
<evidence type="ECO:0000313" key="10">
    <source>
        <dbReference type="Proteomes" id="UP001460679"/>
    </source>
</evidence>
<dbReference type="Proteomes" id="UP001460679">
    <property type="component" value="Chromosome"/>
</dbReference>
<dbReference type="InterPro" id="IPR000515">
    <property type="entry name" value="MetI-like"/>
</dbReference>